<comment type="caution">
    <text evidence="1">The sequence shown here is derived from an EMBL/GenBank/DDBJ whole genome shotgun (WGS) entry which is preliminary data.</text>
</comment>
<accession>A0A2T4Q1B1</accession>
<dbReference type="Gene3D" id="3.40.50.1000">
    <property type="entry name" value="HAD superfamily/HAD-like"/>
    <property type="match status" value="1"/>
</dbReference>
<dbReference type="InterPro" id="IPR052550">
    <property type="entry name" value="Pyrimidine_5'-ntase_YjjG"/>
</dbReference>
<dbReference type="NCBIfam" id="TIGR02254">
    <property type="entry name" value="YjjG_YfnB"/>
    <property type="match status" value="1"/>
</dbReference>
<dbReference type="RefSeq" id="WP_107533040.1">
    <property type="nucleotide sequence ID" value="NZ_JAQSUS010000001.1"/>
</dbReference>
<dbReference type="GO" id="GO:0008253">
    <property type="term" value="F:5'-nucleotidase activity"/>
    <property type="evidence" value="ECO:0007669"/>
    <property type="project" value="InterPro"/>
</dbReference>
<dbReference type="InterPro" id="IPR023198">
    <property type="entry name" value="PGP-like_dom2"/>
</dbReference>
<dbReference type="InterPro" id="IPR011951">
    <property type="entry name" value="HAD-SF_hydro_IA_YjjG/PynA"/>
</dbReference>
<dbReference type="InterPro" id="IPR006439">
    <property type="entry name" value="HAD-SF_hydro_IA"/>
</dbReference>
<dbReference type="NCBIfam" id="TIGR01549">
    <property type="entry name" value="HAD-SF-IA-v1"/>
    <property type="match status" value="1"/>
</dbReference>
<dbReference type="PANTHER" id="PTHR47478">
    <property type="match status" value="1"/>
</dbReference>
<name>A0A2T4Q1B1_STAWA</name>
<dbReference type="AlphaFoldDB" id="A0A2T4Q1B1"/>
<dbReference type="PANTHER" id="PTHR47478:SF1">
    <property type="entry name" value="PYRIMIDINE 5'-NUCLEOTIDASE YJJG"/>
    <property type="match status" value="1"/>
</dbReference>
<proteinExistence type="predicted"/>
<dbReference type="InterPro" id="IPR041492">
    <property type="entry name" value="HAD_2"/>
</dbReference>
<reference evidence="1 2" key="1">
    <citation type="journal article" date="2016" name="Front. Microbiol.">
        <title>Comprehensive Phylogenetic Analysis of Bovine Non-aureus Staphylococci Species Based on Whole-Genome Sequencing.</title>
        <authorList>
            <person name="Naushad S."/>
            <person name="Barkema H.W."/>
            <person name="Luby C."/>
            <person name="Condas L.A."/>
            <person name="Nobrega D.B."/>
            <person name="Carson D.A."/>
            <person name="De Buck J."/>
        </authorList>
    </citation>
    <scope>NUCLEOTIDE SEQUENCE [LARGE SCALE GENOMIC DNA]</scope>
    <source>
        <strain evidence="1 2">SNUC 2993</strain>
    </source>
</reference>
<dbReference type="SUPFAM" id="SSF56784">
    <property type="entry name" value="HAD-like"/>
    <property type="match status" value="1"/>
</dbReference>
<organism evidence="1 2">
    <name type="scientific">Staphylococcus warneri</name>
    <dbReference type="NCBI Taxonomy" id="1292"/>
    <lineage>
        <taxon>Bacteria</taxon>
        <taxon>Bacillati</taxon>
        <taxon>Bacillota</taxon>
        <taxon>Bacilli</taxon>
        <taxon>Bacillales</taxon>
        <taxon>Staphylococcaceae</taxon>
        <taxon>Staphylococcus</taxon>
    </lineage>
</organism>
<sequence length="228" mass="26996">MTYKTILLDFDDTIVDFYDAEEKAFYNMAKHFNHNPTNDDFYHFREVNQSHWEAFQENKLTKEEVLTQRFVNYFKDYQIEVDGKQADHIFRDELAKAKPSFFDDTLETIDYLRENHNIYIVTNGVTETQQRRIAQTTFNETLNGIYISEQTGFQKPMPEFFDYIFKEIGEQQRESAIIVGDSLTSDILGGYNARIATCWFNLRGKENQTSIQPDYEIKSLKELIHIVE</sequence>
<evidence type="ECO:0000313" key="2">
    <source>
        <dbReference type="Proteomes" id="UP000240717"/>
    </source>
</evidence>
<evidence type="ECO:0000313" key="1">
    <source>
        <dbReference type="EMBL" id="PTI51458.1"/>
    </source>
</evidence>
<dbReference type="STRING" id="1194526.A284_07740"/>
<dbReference type="InterPro" id="IPR023214">
    <property type="entry name" value="HAD_sf"/>
</dbReference>
<dbReference type="EMBL" id="PZEV01000012">
    <property type="protein sequence ID" value="PTI51458.1"/>
    <property type="molecule type" value="Genomic_DNA"/>
</dbReference>
<dbReference type="SFLD" id="SFLDG01129">
    <property type="entry name" value="C1.5:_HAD__Beta-PGM__Phosphata"/>
    <property type="match status" value="1"/>
</dbReference>
<dbReference type="Gene3D" id="1.10.150.240">
    <property type="entry name" value="Putative phosphatase, domain 2"/>
    <property type="match status" value="1"/>
</dbReference>
<dbReference type="Proteomes" id="UP000240717">
    <property type="component" value="Unassembled WGS sequence"/>
</dbReference>
<dbReference type="SFLD" id="SFLDS00003">
    <property type="entry name" value="Haloacid_Dehalogenase"/>
    <property type="match status" value="1"/>
</dbReference>
<dbReference type="InterPro" id="IPR036412">
    <property type="entry name" value="HAD-like_sf"/>
</dbReference>
<dbReference type="Pfam" id="PF13419">
    <property type="entry name" value="HAD_2"/>
    <property type="match status" value="1"/>
</dbReference>
<gene>
    <name evidence="1" type="ORF">BU085_04875</name>
</gene>
<protein>
    <submittedName>
        <fullName evidence="1">Noncanonical pyrimidine nucleotidase, YjjG family</fullName>
    </submittedName>
</protein>